<comment type="caution">
    <text evidence="1">The sequence shown here is derived from an EMBL/GenBank/DDBJ whole genome shotgun (WGS) entry which is preliminary data.</text>
</comment>
<dbReference type="AlphaFoldDB" id="A0A7C3HWV0"/>
<dbReference type="InterPro" id="IPR036249">
    <property type="entry name" value="Thioredoxin-like_sf"/>
</dbReference>
<organism evidence="1">
    <name type="scientific">Gracilinema caldarium</name>
    <dbReference type="NCBI Taxonomy" id="215591"/>
    <lineage>
        <taxon>Bacteria</taxon>
        <taxon>Pseudomonadati</taxon>
        <taxon>Spirochaetota</taxon>
        <taxon>Spirochaetia</taxon>
        <taxon>Spirochaetales</taxon>
        <taxon>Breznakiellaceae</taxon>
        <taxon>Gracilinema</taxon>
    </lineage>
</organism>
<protein>
    <submittedName>
        <fullName evidence="1">(2Fe-2S) ferredoxin domain-containing protein</fullName>
    </submittedName>
</protein>
<dbReference type="Gene3D" id="3.40.30.10">
    <property type="entry name" value="Glutaredoxin"/>
    <property type="match status" value="1"/>
</dbReference>
<name>A0A7C3HWV0_9SPIR</name>
<dbReference type="SUPFAM" id="SSF52833">
    <property type="entry name" value="Thioredoxin-like"/>
    <property type="match status" value="1"/>
</dbReference>
<gene>
    <name evidence="1" type="ORF">ENS59_05945</name>
</gene>
<reference evidence="1" key="1">
    <citation type="journal article" date="2020" name="mSystems">
        <title>Genome- and Community-Level Interaction Insights into Carbon Utilization and Element Cycling Functions of Hydrothermarchaeota in Hydrothermal Sediment.</title>
        <authorList>
            <person name="Zhou Z."/>
            <person name="Liu Y."/>
            <person name="Xu W."/>
            <person name="Pan J."/>
            <person name="Luo Z.H."/>
            <person name="Li M."/>
        </authorList>
    </citation>
    <scope>NUCLEOTIDE SEQUENCE [LARGE SCALE GENOMIC DNA]</scope>
    <source>
        <strain evidence="1">SpSt-503</strain>
    </source>
</reference>
<sequence length="132" mass="14452">MAKMTLEELRKLRDSKKNDLRKRDTEGKNIQVIVGMGTCGIAAGAKVTLDAFLKALDEKNLVDQVLVRQTGCMGLCHSEPTVEVLMPGMPAVIYGKVDAKAAKDIVEKHLIGRELLDNLILDRPAVDIINAK</sequence>
<accession>A0A7C3HWV0</accession>
<evidence type="ECO:0000313" key="1">
    <source>
        <dbReference type="EMBL" id="HFH29039.1"/>
    </source>
</evidence>
<dbReference type="CDD" id="cd02980">
    <property type="entry name" value="TRX_Fd_family"/>
    <property type="match status" value="1"/>
</dbReference>
<dbReference type="EMBL" id="DSVL01000185">
    <property type="protein sequence ID" value="HFH29039.1"/>
    <property type="molecule type" value="Genomic_DNA"/>
</dbReference>
<proteinExistence type="predicted"/>